<sequence>MSGPDHIDIRPVTSGVAPQLAHVHATGFDEPWGTEAIRDIIAMPGTFGLMAKAGEHIPGFVLARVAAGEAEILTIAVAESHRRRGLGRRLMEEAAAASLAGGASVLFLEVAEDNPAAIALYRNLGFTTVGRRPGYYRRSGSASVAALTMRLDLADQPQ</sequence>
<dbReference type="Gene3D" id="3.40.630.30">
    <property type="match status" value="1"/>
</dbReference>
<dbReference type="InterPro" id="IPR000182">
    <property type="entry name" value="GNAT_dom"/>
</dbReference>
<dbReference type="Proteomes" id="UP000468901">
    <property type="component" value="Unassembled WGS sequence"/>
</dbReference>
<reference evidence="2 3" key="1">
    <citation type="submission" date="2019-09" db="EMBL/GenBank/DDBJ databases">
        <title>Parvibaculum sedimenti sp. nov., isolated from sediment.</title>
        <authorList>
            <person name="Wang Y."/>
        </authorList>
    </citation>
    <scope>NUCLEOTIDE SEQUENCE [LARGE SCALE GENOMIC DNA]</scope>
    <source>
        <strain evidence="2 3">HXT-9</strain>
    </source>
</reference>
<evidence type="ECO:0000313" key="2">
    <source>
        <dbReference type="EMBL" id="KAB7742596.1"/>
    </source>
</evidence>
<dbReference type="InterPro" id="IPR016181">
    <property type="entry name" value="Acyl_CoA_acyltransferase"/>
</dbReference>
<dbReference type="PANTHER" id="PTHR43072">
    <property type="entry name" value="N-ACETYLTRANSFERASE"/>
    <property type="match status" value="1"/>
</dbReference>
<proteinExistence type="predicted"/>
<dbReference type="PANTHER" id="PTHR43072:SF60">
    <property type="entry name" value="L-2,4-DIAMINOBUTYRIC ACID ACETYLTRANSFERASE"/>
    <property type="match status" value="1"/>
</dbReference>
<dbReference type="EMBL" id="WESC01000001">
    <property type="protein sequence ID" value="KAB7742596.1"/>
    <property type="molecule type" value="Genomic_DNA"/>
</dbReference>
<dbReference type="NCBIfam" id="TIGR01575">
    <property type="entry name" value="rimI"/>
    <property type="match status" value="1"/>
</dbReference>
<dbReference type="Pfam" id="PF00583">
    <property type="entry name" value="Acetyltransf_1"/>
    <property type="match status" value="1"/>
</dbReference>
<dbReference type="GO" id="GO:0008080">
    <property type="term" value="F:N-acetyltransferase activity"/>
    <property type="evidence" value="ECO:0007669"/>
    <property type="project" value="InterPro"/>
</dbReference>
<keyword evidence="2" id="KW-0808">Transferase</keyword>
<keyword evidence="3" id="KW-1185">Reference proteome</keyword>
<feature type="domain" description="N-acetyltransferase" evidence="1">
    <location>
        <begin position="7"/>
        <end position="154"/>
    </location>
</feature>
<dbReference type="InterPro" id="IPR006464">
    <property type="entry name" value="AcTrfase_RimI/Ard1"/>
</dbReference>
<evidence type="ECO:0000313" key="3">
    <source>
        <dbReference type="Proteomes" id="UP000468901"/>
    </source>
</evidence>
<dbReference type="SUPFAM" id="SSF55729">
    <property type="entry name" value="Acyl-CoA N-acyltransferases (Nat)"/>
    <property type="match status" value="1"/>
</dbReference>
<protein>
    <submittedName>
        <fullName evidence="2">Ribosomal-protein-alanine N-acetyltransferase</fullName>
    </submittedName>
</protein>
<comment type="caution">
    <text evidence="2">The sequence shown here is derived from an EMBL/GenBank/DDBJ whole genome shotgun (WGS) entry which is preliminary data.</text>
</comment>
<evidence type="ECO:0000259" key="1">
    <source>
        <dbReference type="PROSITE" id="PS51186"/>
    </source>
</evidence>
<dbReference type="AlphaFoldDB" id="A0A6N6VSI1"/>
<dbReference type="RefSeq" id="WP_152214148.1">
    <property type="nucleotide sequence ID" value="NZ_WESC01000001.1"/>
</dbReference>
<accession>A0A6N6VSI1</accession>
<gene>
    <name evidence="2" type="primary">rimI</name>
    <name evidence="2" type="ORF">F2P47_00200</name>
</gene>
<name>A0A6N6VSI1_9HYPH</name>
<organism evidence="2 3">
    <name type="scientific">Parvibaculum sedimenti</name>
    <dbReference type="NCBI Taxonomy" id="2608632"/>
    <lineage>
        <taxon>Bacteria</taxon>
        <taxon>Pseudomonadati</taxon>
        <taxon>Pseudomonadota</taxon>
        <taxon>Alphaproteobacteria</taxon>
        <taxon>Hyphomicrobiales</taxon>
        <taxon>Parvibaculaceae</taxon>
        <taxon>Parvibaculum</taxon>
    </lineage>
</organism>
<dbReference type="PROSITE" id="PS51186">
    <property type="entry name" value="GNAT"/>
    <property type="match status" value="1"/>
</dbReference>